<organism evidence="1 2">
    <name type="scientific">Heterorhabditis bacteriophora</name>
    <name type="common">Entomopathogenic nematode worm</name>
    <dbReference type="NCBI Taxonomy" id="37862"/>
    <lineage>
        <taxon>Eukaryota</taxon>
        <taxon>Metazoa</taxon>
        <taxon>Ecdysozoa</taxon>
        <taxon>Nematoda</taxon>
        <taxon>Chromadorea</taxon>
        <taxon>Rhabditida</taxon>
        <taxon>Rhabditina</taxon>
        <taxon>Rhabditomorpha</taxon>
        <taxon>Strongyloidea</taxon>
        <taxon>Heterorhabditidae</taxon>
        <taxon>Heterorhabditis</taxon>
    </lineage>
</organism>
<protein>
    <submittedName>
        <fullName evidence="2">SCP domain-containing protein</fullName>
    </submittedName>
</protein>
<dbReference type="WBParaSite" id="Hba_09948">
    <property type="protein sequence ID" value="Hba_09948"/>
    <property type="gene ID" value="Hba_09948"/>
</dbReference>
<accession>A0A1I7WXT4</accession>
<evidence type="ECO:0000313" key="2">
    <source>
        <dbReference type="WBParaSite" id="Hba_09948"/>
    </source>
</evidence>
<evidence type="ECO:0000313" key="1">
    <source>
        <dbReference type="Proteomes" id="UP000095283"/>
    </source>
</evidence>
<dbReference type="Proteomes" id="UP000095283">
    <property type="component" value="Unplaced"/>
</dbReference>
<sequence>MPDDFIKQVVESHNARRRAVKNMKFFKEK</sequence>
<keyword evidence="1" id="KW-1185">Reference proteome</keyword>
<reference evidence="2" key="1">
    <citation type="submission" date="2016-11" db="UniProtKB">
        <authorList>
            <consortium name="WormBaseParasite"/>
        </authorList>
    </citation>
    <scope>IDENTIFICATION</scope>
</reference>
<name>A0A1I7WXT4_HETBA</name>
<dbReference type="AlphaFoldDB" id="A0A1I7WXT4"/>
<proteinExistence type="predicted"/>